<dbReference type="RefSeq" id="WP_206119947.1">
    <property type="nucleotide sequence ID" value="NZ_CP084585.1"/>
</dbReference>
<dbReference type="Gene3D" id="3.30.750.24">
    <property type="entry name" value="STAS domain"/>
    <property type="match status" value="1"/>
</dbReference>
<name>A0ABU0GF78_9CELL</name>
<sequence>MTTGPGVRDGGLAVRREGAVLRVVLDGAVDLAVRERDTPPLWAALAEPDVTGVEVDAGAVTFLDSSGLSVLVRLARDADERGVPLRLTAVSPRVADLLDATGVRDWIAGLGAGPGPTGDAAR</sequence>
<comment type="caution">
    <text evidence="2">The sequence shown here is derived from an EMBL/GenBank/DDBJ whole genome shotgun (WGS) entry which is preliminary data.</text>
</comment>
<feature type="domain" description="STAS" evidence="1">
    <location>
        <begin position="10"/>
        <end position="122"/>
    </location>
</feature>
<dbReference type="PANTHER" id="PTHR33495:SF2">
    <property type="entry name" value="ANTI-SIGMA FACTOR ANTAGONIST TM_1081-RELATED"/>
    <property type="match status" value="1"/>
</dbReference>
<gene>
    <name evidence="2" type="ORF">JO380_000390</name>
</gene>
<dbReference type="InterPro" id="IPR002645">
    <property type="entry name" value="STAS_dom"/>
</dbReference>
<dbReference type="CDD" id="cd07043">
    <property type="entry name" value="STAS_anti-anti-sigma_factors"/>
    <property type="match status" value="1"/>
</dbReference>
<evidence type="ECO:0000259" key="1">
    <source>
        <dbReference type="PROSITE" id="PS50801"/>
    </source>
</evidence>
<evidence type="ECO:0000313" key="3">
    <source>
        <dbReference type="Proteomes" id="UP001240250"/>
    </source>
</evidence>
<keyword evidence="3" id="KW-1185">Reference proteome</keyword>
<reference evidence="2 3" key="1">
    <citation type="submission" date="2023-07" db="EMBL/GenBank/DDBJ databases">
        <title>Sequencing the genomes of 1000 actinobacteria strains.</title>
        <authorList>
            <person name="Klenk H.-P."/>
        </authorList>
    </citation>
    <scope>NUCLEOTIDE SEQUENCE [LARGE SCALE GENOMIC DNA]</scope>
    <source>
        <strain evidence="2 3">DSM 14785</strain>
    </source>
</reference>
<accession>A0ABU0GF78</accession>
<proteinExistence type="predicted"/>
<dbReference type="PANTHER" id="PTHR33495">
    <property type="entry name" value="ANTI-SIGMA FACTOR ANTAGONIST TM_1081-RELATED-RELATED"/>
    <property type="match status" value="1"/>
</dbReference>
<dbReference type="EMBL" id="JAUSVM010000001">
    <property type="protein sequence ID" value="MDQ0424009.1"/>
    <property type="molecule type" value="Genomic_DNA"/>
</dbReference>
<dbReference type="Pfam" id="PF01740">
    <property type="entry name" value="STAS"/>
    <property type="match status" value="1"/>
</dbReference>
<dbReference type="InterPro" id="IPR036513">
    <property type="entry name" value="STAS_dom_sf"/>
</dbReference>
<dbReference type="SUPFAM" id="SSF52091">
    <property type="entry name" value="SpoIIaa-like"/>
    <property type="match status" value="1"/>
</dbReference>
<organism evidence="2 3">
    <name type="scientific">Cellulomonas iranensis</name>
    <dbReference type="NCBI Taxonomy" id="76862"/>
    <lineage>
        <taxon>Bacteria</taxon>
        <taxon>Bacillati</taxon>
        <taxon>Actinomycetota</taxon>
        <taxon>Actinomycetes</taxon>
        <taxon>Micrococcales</taxon>
        <taxon>Cellulomonadaceae</taxon>
        <taxon>Cellulomonas</taxon>
    </lineage>
</organism>
<dbReference type="Proteomes" id="UP001240250">
    <property type="component" value="Unassembled WGS sequence"/>
</dbReference>
<evidence type="ECO:0000313" key="2">
    <source>
        <dbReference type="EMBL" id="MDQ0424009.1"/>
    </source>
</evidence>
<protein>
    <submittedName>
        <fullName evidence="2">Anti-anti-sigma factor</fullName>
    </submittedName>
</protein>
<dbReference type="PROSITE" id="PS50801">
    <property type="entry name" value="STAS"/>
    <property type="match status" value="1"/>
</dbReference>